<dbReference type="InterPro" id="IPR050689">
    <property type="entry name" value="FKBP-type_PPIase"/>
</dbReference>
<dbReference type="Pfam" id="PF00254">
    <property type="entry name" value="FKBP_C"/>
    <property type="match status" value="1"/>
</dbReference>
<protein>
    <recommendedName>
        <fullName evidence="2 5">peptidylprolyl isomerase</fullName>
        <ecNumber evidence="2 5">5.2.1.8</ecNumber>
    </recommendedName>
</protein>
<proteinExistence type="predicted"/>
<feature type="region of interest" description="Disordered" evidence="6">
    <location>
        <begin position="23"/>
        <end position="85"/>
    </location>
</feature>
<keyword evidence="7" id="KW-0732">Signal</keyword>
<keyword evidence="3 5" id="KW-0697">Rotamase</keyword>
<evidence type="ECO:0000256" key="4">
    <source>
        <dbReference type="ARBA" id="ARBA00023235"/>
    </source>
</evidence>
<comment type="caution">
    <text evidence="9">The sequence shown here is derived from an EMBL/GenBank/DDBJ whole genome shotgun (WGS) entry which is preliminary data.</text>
</comment>
<name>A0A849AFP3_9ACTN</name>
<dbReference type="PANTHER" id="PTHR10516">
    <property type="entry name" value="PEPTIDYL-PROLYL CIS-TRANS ISOMERASE"/>
    <property type="match status" value="1"/>
</dbReference>
<feature type="region of interest" description="Disordered" evidence="6">
    <location>
        <begin position="100"/>
        <end position="135"/>
    </location>
</feature>
<dbReference type="GO" id="GO:0005737">
    <property type="term" value="C:cytoplasm"/>
    <property type="evidence" value="ECO:0007669"/>
    <property type="project" value="TreeGrafter"/>
</dbReference>
<evidence type="ECO:0000313" key="9">
    <source>
        <dbReference type="EMBL" id="NNG37290.1"/>
    </source>
</evidence>
<dbReference type="PROSITE" id="PS50059">
    <property type="entry name" value="FKBP_PPIASE"/>
    <property type="match status" value="1"/>
</dbReference>
<feature type="domain" description="PPIase FKBP-type" evidence="8">
    <location>
        <begin position="140"/>
        <end position="229"/>
    </location>
</feature>
<reference evidence="9 10" key="1">
    <citation type="submission" date="2020-05" db="EMBL/GenBank/DDBJ databases">
        <title>Nakamurella sp. DB0629 isolated from air conditioner.</title>
        <authorList>
            <person name="Kim D.H."/>
            <person name="Kim D.-U."/>
        </authorList>
    </citation>
    <scope>NUCLEOTIDE SEQUENCE [LARGE SCALE GENOMIC DNA]</scope>
    <source>
        <strain evidence="9 10">DB0629</strain>
    </source>
</reference>
<evidence type="ECO:0000256" key="6">
    <source>
        <dbReference type="SAM" id="MobiDB-lite"/>
    </source>
</evidence>
<evidence type="ECO:0000256" key="7">
    <source>
        <dbReference type="SAM" id="SignalP"/>
    </source>
</evidence>
<feature type="chain" id="PRO_5032684200" description="peptidylprolyl isomerase" evidence="7">
    <location>
        <begin position="29"/>
        <end position="380"/>
    </location>
</feature>
<feature type="compositionally biased region" description="Polar residues" evidence="6">
    <location>
        <begin position="59"/>
        <end position="77"/>
    </location>
</feature>
<dbReference type="InterPro" id="IPR001179">
    <property type="entry name" value="PPIase_FKBP_dom"/>
</dbReference>
<accession>A0A849AFP3</accession>
<dbReference type="PROSITE" id="PS51257">
    <property type="entry name" value="PROKAR_LIPOPROTEIN"/>
    <property type="match status" value="1"/>
</dbReference>
<sequence length="380" mass="37679">MRLRAVIAAATAGTLLFIAGCGSGGSEASTTSTTPTGTAGGSQGADNAAGSSAAPPTIASGSVPTEQSSAAPSSDPGTTFGPEVPPATAVAKAVPAADLPTASGKFGEKPTLTFPEGKNPPPSLQRQILSEGDGPAVKSGDVLVTNYLGQIWGGKVFDNSYDRKAGAAFPIGVGGVVSGWDVGLVGVKVGSRVMLSLPPADGYKAKGNPQAGIKGTDTLVFVIDIKEALPPATGGQADAKPVAAQANTPTVKGELGKAPTGVTIPKGVPEPTASQAYVIANGTGPKVADNDQLLVQYAAFDWAGKPQGATWPSDSPQMMGQGATGPSQVQVSAQSPFAKLAGVPVGSRVIITIPASQGDGQTQQPSPALAVVVDIVRKLN</sequence>
<dbReference type="EC" id="5.2.1.8" evidence="2 5"/>
<dbReference type="Proteomes" id="UP000562984">
    <property type="component" value="Unassembled WGS sequence"/>
</dbReference>
<dbReference type="Gene3D" id="3.10.50.40">
    <property type="match status" value="1"/>
</dbReference>
<gene>
    <name evidence="9" type="ORF">HKD39_16590</name>
</gene>
<evidence type="ECO:0000256" key="2">
    <source>
        <dbReference type="ARBA" id="ARBA00013194"/>
    </source>
</evidence>
<dbReference type="InterPro" id="IPR046357">
    <property type="entry name" value="PPIase_dom_sf"/>
</dbReference>
<comment type="catalytic activity">
    <reaction evidence="1 5">
        <text>[protein]-peptidylproline (omega=180) = [protein]-peptidylproline (omega=0)</text>
        <dbReference type="Rhea" id="RHEA:16237"/>
        <dbReference type="Rhea" id="RHEA-COMP:10747"/>
        <dbReference type="Rhea" id="RHEA-COMP:10748"/>
        <dbReference type="ChEBI" id="CHEBI:83833"/>
        <dbReference type="ChEBI" id="CHEBI:83834"/>
        <dbReference type="EC" id="5.2.1.8"/>
    </reaction>
</comment>
<organism evidence="9 10">
    <name type="scientific">Nakamurella aerolata</name>
    <dbReference type="NCBI Taxonomy" id="1656892"/>
    <lineage>
        <taxon>Bacteria</taxon>
        <taxon>Bacillati</taxon>
        <taxon>Actinomycetota</taxon>
        <taxon>Actinomycetes</taxon>
        <taxon>Nakamurellales</taxon>
        <taxon>Nakamurellaceae</taxon>
        <taxon>Nakamurella</taxon>
    </lineage>
</organism>
<evidence type="ECO:0000256" key="1">
    <source>
        <dbReference type="ARBA" id="ARBA00000971"/>
    </source>
</evidence>
<dbReference type="RefSeq" id="WP_171200980.1">
    <property type="nucleotide sequence ID" value="NZ_JABEND010000011.1"/>
</dbReference>
<dbReference type="EMBL" id="JABEND010000011">
    <property type="protein sequence ID" value="NNG37290.1"/>
    <property type="molecule type" value="Genomic_DNA"/>
</dbReference>
<dbReference type="GO" id="GO:0003755">
    <property type="term" value="F:peptidyl-prolyl cis-trans isomerase activity"/>
    <property type="evidence" value="ECO:0007669"/>
    <property type="project" value="UniProtKB-KW"/>
</dbReference>
<dbReference type="SUPFAM" id="SSF54534">
    <property type="entry name" value="FKBP-like"/>
    <property type="match status" value="1"/>
</dbReference>
<evidence type="ECO:0000256" key="5">
    <source>
        <dbReference type="PROSITE-ProRule" id="PRU00277"/>
    </source>
</evidence>
<evidence type="ECO:0000259" key="8">
    <source>
        <dbReference type="PROSITE" id="PS50059"/>
    </source>
</evidence>
<evidence type="ECO:0000256" key="3">
    <source>
        <dbReference type="ARBA" id="ARBA00023110"/>
    </source>
</evidence>
<keyword evidence="10" id="KW-1185">Reference proteome</keyword>
<evidence type="ECO:0000313" key="10">
    <source>
        <dbReference type="Proteomes" id="UP000562984"/>
    </source>
</evidence>
<dbReference type="PANTHER" id="PTHR10516:SF428">
    <property type="entry name" value="PEPTIDYLPROLYL ISOMERASE"/>
    <property type="match status" value="1"/>
</dbReference>
<feature type="signal peptide" evidence="7">
    <location>
        <begin position="1"/>
        <end position="28"/>
    </location>
</feature>
<keyword evidence="4 5" id="KW-0413">Isomerase</keyword>
<dbReference type="AlphaFoldDB" id="A0A849AFP3"/>
<feature type="compositionally biased region" description="Low complexity" evidence="6">
    <location>
        <begin position="26"/>
        <end position="37"/>
    </location>
</feature>